<feature type="domain" description="DUF1206" evidence="3">
    <location>
        <begin position="42"/>
        <end position="109"/>
    </location>
</feature>
<accession>A0A0D8BMS7</accession>
<keyword evidence="2" id="KW-0472">Membrane</keyword>
<keyword evidence="2" id="KW-1133">Transmembrane helix</keyword>
<feature type="region of interest" description="Disordered" evidence="1">
    <location>
        <begin position="1"/>
        <end position="30"/>
    </location>
</feature>
<feature type="transmembrane region" description="Helical" evidence="2">
    <location>
        <begin position="125"/>
        <end position="147"/>
    </location>
</feature>
<sequence length="289" mass="30214">MSVQTGGRLRHAVTSGGDAGSQAKGAARRARHSRTVDITARIGLAGRGLVYVLIGVLALQVAFGLSNAQTNRNGALGEIKDKPFGSTVLVIMVIGFLGYAAWRLLEAAVGVQDENGEKKRTAKRVVSAARGVIYLVIAGSTISFLVSGGGGSGEPAPWTARVMRNDAGRVLVGIVGLVVVGIGIGMIIRGAKRKFEEKLKTGEMGALARKIAKPAGLVGYIVRGIVFGLAGVFVTKAAIEFDPKEAKGLDGTLKTLAGQAYGQWLLTVCAIGLALFGVYSFFEARYRKL</sequence>
<evidence type="ECO:0000313" key="4">
    <source>
        <dbReference type="EMBL" id="KJE25461.1"/>
    </source>
</evidence>
<proteinExistence type="predicted"/>
<keyword evidence="2" id="KW-0812">Transmembrane</keyword>
<evidence type="ECO:0000256" key="2">
    <source>
        <dbReference type="SAM" id="Phobius"/>
    </source>
</evidence>
<feature type="transmembrane region" description="Helical" evidence="2">
    <location>
        <begin position="217"/>
        <end position="241"/>
    </location>
</feature>
<feature type="domain" description="DUF1206" evidence="3">
    <location>
        <begin position="127"/>
        <end position="193"/>
    </location>
</feature>
<feature type="domain" description="DUF1206" evidence="3">
    <location>
        <begin position="218"/>
        <end position="287"/>
    </location>
</feature>
<dbReference type="Pfam" id="PF06724">
    <property type="entry name" value="DUF1206"/>
    <property type="match status" value="3"/>
</dbReference>
<dbReference type="PATRIC" id="fig|1502723.3.peg.87"/>
<dbReference type="AlphaFoldDB" id="A0A0D8BMS7"/>
<evidence type="ECO:0000259" key="3">
    <source>
        <dbReference type="Pfam" id="PF06724"/>
    </source>
</evidence>
<organism evidence="4 5">
    <name type="scientific">Frankia torreyi</name>
    <dbReference type="NCBI Taxonomy" id="1856"/>
    <lineage>
        <taxon>Bacteria</taxon>
        <taxon>Bacillati</taxon>
        <taxon>Actinomycetota</taxon>
        <taxon>Actinomycetes</taxon>
        <taxon>Frankiales</taxon>
        <taxon>Frankiaceae</taxon>
        <taxon>Frankia</taxon>
    </lineage>
</organism>
<feature type="transmembrane region" description="Helical" evidence="2">
    <location>
        <begin position="38"/>
        <end position="63"/>
    </location>
</feature>
<name>A0A0D8BMS7_9ACTN</name>
<dbReference type="RefSeq" id="WP_082121574.1">
    <property type="nucleotide sequence ID" value="NZ_JYFN01000001.1"/>
</dbReference>
<evidence type="ECO:0000256" key="1">
    <source>
        <dbReference type="SAM" id="MobiDB-lite"/>
    </source>
</evidence>
<feature type="transmembrane region" description="Helical" evidence="2">
    <location>
        <begin position="167"/>
        <end position="188"/>
    </location>
</feature>
<comment type="caution">
    <text evidence="4">The sequence shown here is derived from an EMBL/GenBank/DDBJ whole genome shotgun (WGS) entry which is preliminary data.</text>
</comment>
<dbReference type="InterPro" id="IPR009597">
    <property type="entry name" value="DUF1206"/>
</dbReference>
<keyword evidence="5" id="KW-1185">Reference proteome</keyword>
<evidence type="ECO:0000313" key="5">
    <source>
        <dbReference type="Proteomes" id="UP000032545"/>
    </source>
</evidence>
<protein>
    <recommendedName>
        <fullName evidence="3">DUF1206 domain-containing protein</fullName>
    </recommendedName>
</protein>
<reference evidence="4 5" key="2">
    <citation type="journal article" date="2016" name="Genome Announc.">
        <title>Permanent Draft Genome Sequences for Two Variants of Frankia sp. Strain CpI1, the First Frankia Strain Isolated from Root Nodules of Comptonia peregrina.</title>
        <authorList>
            <person name="Oshone R."/>
            <person name="Hurst S.G.IV."/>
            <person name="Abebe-Akele F."/>
            <person name="Simpson S."/>
            <person name="Morris K."/>
            <person name="Thomas W.K."/>
            <person name="Tisa L.S."/>
        </authorList>
    </citation>
    <scope>NUCLEOTIDE SEQUENCE [LARGE SCALE GENOMIC DNA]</scope>
    <source>
        <strain evidence="5">CpI1-S</strain>
    </source>
</reference>
<feature type="transmembrane region" description="Helical" evidence="2">
    <location>
        <begin position="261"/>
        <end position="282"/>
    </location>
</feature>
<dbReference type="Proteomes" id="UP000032545">
    <property type="component" value="Unassembled WGS sequence"/>
</dbReference>
<dbReference type="OrthoDB" id="4552598at2"/>
<gene>
    <name evidence="4" type="ORF">FF36_00074</name>
</gene>
<reference evidence="5" key="1">
    <citation type="submission" date="2015-02" db="EMBL/GenBank/DDBJ databases">
        <title>Draft Genome of Frankia sp. CpI1-S.</title>
        <authorList>
            <person name="Oshone R.T."/>
            <person name="Ngom M."/>
            <person name="Ghodhbane-Gtari F."/>
            <person name="Gtari M."/>
            <person name="Morris K."/>
            <person name="Thomas K."/>
            <person name="Sen A."/>
            <person name="Tisa L.S."/>
        </authorList>
    </citation>
    <scope>NUCLEOTIDE SEQUENCE [LARGE SCALE GENOMIC DNA]</scope>
    <source>
        <strain evidence="5">CpI1-S</strain>
    </source>
</reference>
<dbReference type="EMBL" id="JYFN01000001">
    <property type="protein sequence ID" value="KJE25461.1"/>
    <property type="molecule type" value="Genomic_DNA"/>
</dbReference>
<feature type="transmembrane region" description="Helical" evidence="2">
    <location>
        <begin position="83"/>
        <end position="105"/>
    </location>
</feature>